<dbReference type="OrthoDB" id="18529at2759"/>
<dbReference type="PANTHER" id="PTHR28041:SF1">
    <property type="entry name" value="LARGE RIBOSOMAL SUBUNIT PROTEIN ML59"/>
    <property type="match status" value="1"/>
</dbReference>
<dbReference type="GO" id="GO:0005762">
    <property type="term" value="C:mitochondrial large ribosomal subunit"/>
    <property type="evidence" value="ECO:0007669"/>
    <property type="project" value="InterPro"/>
</dbReference>
<dbReference type="Proteomes" id="UP000799324">
    <property type="component" value="Unassembled WGS sequence"/>
</dbReference>
<dbReference type="EMBL" id="MU004316">
    <property type="protein sequence ID" value="KAF2658245.1"/>
    <property type="molecule type" value="Genomic_DNA"/>
</dbReference>
<reference evidence="3" key="1">
    <citation type="journal article" date="2020" name="Stud. Mycol.">
        <title>101 Dothideomycetes genomes: a test case for predicting lifestyles and emergence of pathogens.</title>
        <authorList>
            <person name="Haridas S."/>
            <person name="Albert R."/>
            <person name="Binder M."/>
            <person name="Bloem J."/>
            <person name="Labutti K."/>
            <person name="Salamov A."/>
            <person name="Andreopoulos B."/>
            <person name="Baker S."/>
            <person name="Barry K."/>
            <person name="Bills G."/>
            <person name="Bluhm B."/>
            <person name="Cannon C."/>
            <person name="Castanera R."/>
            <person name="Culley D."/>
            <person name="Daum C."/>
            <person name="Ezra D."/>
            <person name="Gonzalez J."/>
            <person name="Henrissat B."/>
            <person name="Kuo A."/>
            <person name="Liang C."/>
            <person name="Lipzen A."/>
            <person name="Lutzoni F."/>
            <person name="Magnuson J."/>
            <person name="Mondo S."/>
            <person name="Nolan M."/>
            <person name="Ohm R."/>
            <person name="Pangilinan J."/>
            <person name="Park H.-J."/>
            <person name="Ramirez L."/>
            <person name="Alfaro M."/>
            <person name="Sun H."/>
            <person name="Tritt A."/>
            <person name="Yoshinaga Y."/>
            <person name="Zwiers L.-H."/>
            <person name="Turgeon B."/>
            <person name="Goodwin S."/>
            <person name="Spatafora J."/>
            <person name="Crous P."/>
            <person name="Grigoriev I."/>
        </authorList>
    </citation>
    <scope>NUCLEOTIDE SEQUENCE</scope>
    <source>
        <strain evidence="3">CBS 122681</strain>
    </source>
</reference>
<feature type="compositionally biased region" description="Low complexity" evidence="1">
    <location>
        <begin position="97"/>
        <end position="135"/>
    </location>
</feature>
<proteinExistence type="predicted"/>
<evidence type="ECO:0000256" key="1">
    <source>
        <dbReference type="SAM" id="MobiDB-lite"/>
    </source>
</evidence>
<protein>
    <recommendedName>
        <fullName evidence="2">Large ribosomal subunit protein mL59 domain-containing protein</fullName>
    </recommendedName>
</protein>
<sequence length="278" mass="29908">MATAAIKTKARLKPLPDFLKLTRSRDLQNVLASSNPPVSPRVYETQFPARLLRFFAKYPPPPSVIAARFGQPVPGPIAAIIGTQNADIVAEAEAEAATTATATTTTTTTDTVTPATASIPPSTSSPTPSSSEATSPTPPSPTPQSTLPLPEPTYANPFLPTKNHITGKYWGPRYGLRQQADLVKLAIAHDVVDLLPYTKKKPEVKLARKMEVAAGLARGVKGTGAGDRVKGKGWERTMKGRLEKRRVAMEGMDALIQEWKQKGHGRGWKKWPSGKSGK</sequence>
<evidence type="ECO:0000313" key="4">
    <source>
        <dbReference type="Proteomes" id="UP000799324"/>
    </source>
</evidence>
<feature type="domain" description="Large ribosomal subunit protein mL59" evidence="2">
    <location>
        <begin position="74"/>
        <end position="261"/>
    </location>
</feature>
<keyword evidence="4" id="KW-1185">Reference proteome</keyword>
<dbReference type="InterPro" id="IPR037507">
    <property type="entry name" value="Ribosomal_mL59"/>
</dbReference>
<gene>
    <name evidence="3" type="ORF">K491DRAFT_690209</name>
</gene>
<dbReference type="AlphaFoldDB" id="A0A6A6TE17"/>
<feature type="region of interest" description="Disordered" evidence="1">
    <location>
        <begin position="97"/>
        <end position="162"/>
    </location>
</feature>
<evidence type="ECO:0000313" key="3">
    <source>
        <dbReference type="EMBL" id="KAF2658245.1"/>
    </source>
</evidence>
<organism evidence="3 4">
    <name type="scientific">Lophiostoma macrostomum CBS 122681</name>
    <dbReference type="NCBI Taxonomy" id="1314788"/>
    <lineage>
        <taxon>Eukaryota</taxon>
        <taxon>Fungi</taxon>
        <taxon>Dikarya</taxon>
        <taxon>Ascomycota</taxon>
        <taxon>Pezizomycotina</taxon>
        <taxon>Dothideomycetes</taxon>
        <taxon>Pleosporomycetidae</taxon>
        <taxon>Pleosporales</taxon>
        <taxon>Lophiostomataceae</taxon>
        <taxon>Lophiostoma</taxon>
    </lineage>
</organism>
<name>A0A6A6TE17_9PLEO</name>
<dbReference type="PANTHER" id="PTHR28041">
    <property type="entry name" value="54S RIBOSOMAL PROTEIN L25, MITOCHONDRIAL"/>
    <property type="match status" value="1"/>
</dbReference>
<dbReference type="InterPro" id="IPR040922">
    <property type="entry name" value="Ribosomal_mL59_dom"/>
</dbReference>
<evidence type="ECO:0000259" key="2">
    <source>
        <dbReference type="Pfam" id="PF18126"/>
    </source>
</evidence>
<dbReference type="Pfam" id="PF18126">
    <property type="entry name" value="Mitoc_mL59"/>
    <property type="match status" value="1"/>
</dbReference>
<accession>A0A6A6TE17</accession>
<dbReference type="GO" id="GO:0003735">
    <property type="term" value="F:structural constituent of ribosome"/>
    <property type="evidence" value="ECO:0007669"/>
    <property type="project" value="InterPro"/>
</dbReference>